<dbReference type="PRINTS" id="PR00455">
    <property type="entry name" value="HTHTETR"/>
</dbReference>
<dbReference type="PANTHER" id="PTHR43479:SF11">
    <property type="entry name" value="ACREF_ENVCD OPERON REPRESSOR-RELATED"/>
    <property type="match status" value="1"/>
</dbReference>
<evidence type="ECO:0000259" key="6">
    <source>
        <dbReference type="PROSITE" id="PS50977"/>
    </source>
</evidence>
<evidence type="ECO:0000313" key="8">
    <source>
        <dbReference type="Proteomes" id="UP000325713"/>
    </source>
</evidence>
<evidence type="ECO:0000256" key="4">
    <source>
        <dbReference type="ARBA" id="ARBA00023163"/>
    </source>
</evidence>
<dbReference type="InterPro" id="IPR036271">
    <property type="entry name" value="Tet_transcr_reg_TetR-rel_C_sf"/>
</dbReference>
<dbReference type="KEGG" id="nzl:D0T92_10315"/>
<dbReference type="SUPFAM" id="SSF46689">
    <property type="entry name" value="Homeodomain-like"/>
    <property type="match status" value="1"/>
</dbReference>
<dbReference type="Gene3D" id="1.10.357.10">
    <property type="entry name" value="Tetracycline Repressor, domain 2"/>
    <property type="match status" value="1"/>
</dbReference>
<gene>
    <name evidence="7" type="ORF">D0T92_10315</name>
</gene>
<dbReference type="SUPFAM" id="SSF48498">
    <property type="entry name" value="Tetracyclin repressor-like, C-terminal domain"/>
    <property type="match status" value="1"/>
</dbReference>
<proteinExistence type="predicted"/>
<feature type="DNA-binding region" description="H-T-H motif" evidence="5">
    <location>
        <begin position="32"/>
        <end position="51"/>
    </location>
</feature>
<name>A0A5J6Q117_9NEIS</name>
<evidence type="ECO:0000256" key="5">
    <source>
        <dbReference type="PROSITE-ProRule" id="PRU00335"/>
    </source>
</evidence>
<keyword evidence="1" id="KW-0678">Repressor</keyword>
<dbReference type="Pfam" id="PF08361">
    <property type="entry name" value="TetR_C_2"/>
    <property type="match status" value="1"/>
</dbReference>
<evidence type="ECO:0000256" key="3">
    <source>
        <dbReference type="ARBA" id="ARBA00023125"/>
    </source>
</evidence>
<dbReference type="EMBL" id="CP031700">
    <property type="protein sequence ID" value="QEY26882.1"/>
    <property type="molecule type" value="Genomic_DNA"/>
</dbReference>
<keyword evidence="3 5" id="KW-0238">DNA-binding</keyword>
<dbReference type="InterPro" id="IPR001647">
    <property type="entry name" value="HTH_TetR"/>
</dbReference>
<feature type="domain" description="HTH tetR-type" evidence="6">
    <location>
        <begin position="9"/>
        <end position="69"/>
    </location>
</feature>
<dbReference type="InterPro" id="IPR009057">
    <property type="entry name" value="Homeodomain-like_sf"/>
</dbReference>
<dbReference type="PANTHER" id="PTHR43479">
    <property type="entry name" value="ACREF/ENVCD OPERON REPRESSOR-RELATED"/>
    <property type="match status" value="1"/>
</dbReference>
<sequence>MRRTKAEALETRHNLLMAALETFYQKGTSRASLNEIARAAGVTRGALYWHFKNKEDLFDALFGQLCEDAESQLRNDLADGAADMLESLYNSLLAMFDRLANDPLYYKFCSILFLKCEYVTENQSIVDIIGKYEKMWYELLKAVLMQCVKQQSLPENLDIDAAVFYLQSAVTGSIYQNLVNPVRVDIKGDMLLVFVRTIIGGLQYCPTLCSPENKLVSE</sequence>
<dbReference type="PROSITE" id="PS50977">
    <property type="entry name" value="HTH_TETR_2"/>
    <property type="match status" value="1"/>
</dbReference>
<dbReference type="InterPro" id="IPR050624">
    <property type="entry name" value="HTH-type_Tx_Regulator"/>
</dbReference>
<accession>A0A5J6Q117</accession>
<dbReference type="RefSeq" id="WP_151052576.1">
    <property type="nucleotide sequence ID" value="NZ_CP031700.1"/>
</dbReference>
<dbReference type="InterPro" id="IPR013572">
    <property type="entry name" value="Tscrpt_reg_MAATS_C"/>
</dbReference>
<evidence type="ECO:0000256" key="2">
    <source>
        <dbReference type="ARBA" id="ARBA00023015"/>
    </source>
</evidence>
<organism evidence="7 8">
    <name type="scientific">Neisseria zalophi</name>
    <dbReference type="NCBI Taxonomy" id="640030"/>
    <lineage>
        <taxon>Bacteria</taxon>
        <taxon>Pseudomonadati</taxon>
        <taxon>Pseudomonadota</taxon>
        <taxon>Betaproteobacteria</taxon>
        <taxon>Neisseriales</taxon>
        <taxon>Neisseriaceae</taxon>
        <taxon>Neisseria</taxon>
    </lineage>
</organism>
<evidence type="ECO:0000313" key="7">
    <source>
        <dbReference type="EMBL" id="QEY26882.1"/>
    </source>
</evidence>
<reference evidence="7 8" key="1">
    <citation type="submission" date="2018-08" db="EMBL/GenBank/DDBJ databases">
        <title>Neisseria zalophi ATCC BAA-2455 complete genome.</title>
        <authorList>
            <person name="Veseli I.A."/>
            <person name="Buttler R."/>
            <person name="Mascarenhas dos Santos A.C."/>
            <person name="Pombert J.-F."/>
        </authorList>
    </citation>
    <scope>NUCLEOTIDE SEQUENCE [LARGE SCALE GENOMIC DNA]</scope>
    <source>
        <strain evidence="7 8">ATCC BAA-2455</strain>
    </source>
</reference>
<dbReference type="GO" id="GO:0003677">
    <property type="term" value="F:DNA binding"/>
    <property type="evidence" value="ECO:0007669"/>
    <property type="project" value="UniProtKB-UniRule"/>
</dbReference>
<dbReference type="Pfam" id="PF00440">
    <property type="entry name" value="TetR_N"/>
    <property type="match status" value="1"/>
</dbReference>
<dbReference type="OrthoDB" id="5816932at2"/>
<keyword evidence="4" id="KW-0804">Transcription</keyword>
<protein>
    <submittedName>
        <fullName evidence="7">TetR family transcriptional regulator</fullName>
    </submittedName>
</protein>
<keyword evidence="2" id="KW-0805">Transcription regulation</keyword>
<keyword evidence="8" id="KW-1185">Reference proteome</keyword>
<dbReference type="Proteomes" id="UP000325713">
    <property type="component" value="Chromosome"/>
</dbReference>
<evidence type="ECO:0000256" key="1">
    <source>
        <dbReference type="ARBA" id="ARBA00022491"/>
    </source>
</evidence>
<dbReference type="AlphaFoldDB" id="A0A5J6Q117"/>